<protein>
    <recommendedName>
        <fullName evidence="3">DUF945 domain-containing protein</fullName>
    </recommendedName>
</protein>
<proteinExistence type="predicted"/>
<dbReference type="EMBL" id="CP005384">
    <property type="protein sequence ID" value="AGO16376.1"/>
    <property type="molecule type" value="Genomic_DNA"/>
</dbReference>
<sequence length="455" mass="50815">MKLTKITLALAGILGIAVVGGSWYTGQQAEQRYQQLVQQGNQSLKALKIYGIDAEIKDVKFERHFFSSDVKYTLEVGTVDERYQLQGNDKLFHGPLPLNRLSQVNLMPAMMSVESKLYLPEKFKLQTPFTEGQTDISYAGNLSGEFSLNAFKGETWDLAKTQIEFEYDPAQKSGKFSSQIPSYQYQDQTNTRIEIQDTLYKADFTSNEKYPELSLGNYEFSSKMVRYSSDGKAPFAFTNLSSQGKNTLEKDRWTSTGSLTGELLAQDKLNLGKLNIDSSAELDAESANELMHYASSLEKLESVEAGDVVLSLLNKSPKLQIKELSLENAKGKNSLSLNLNLDKFDPSQFKGMEDVLKIFKASVLETQFKLPSLELFMAQLNQLDGFPKEDAEQKAEQTISEFAYQAQASSLATSDKDSLKMKLSIDQGKVNLNGRDVPEAEVQGALFMIMLGLNH</sequence>
<evidence type="ECO:0000313" key="1">
    <source>
        <dbReference type="EMBL" id="AGO16376.1"/>
    </source>
</evidence>
<gene>
    <name evidence="1" type="ORF">K756_05950</name>
</gene>
<reference evidence="1 2" key="1">
    <citation type="journal article" date="2013" name="PLoS ONE">
        <title>Complete Genome Analysis of a Haemophilus parasuis Serovar 12 Strain from China.</title>
        <authorList>
            <person name="Li Y."/>
            <person name="Kwok A.H."/>
            <person name="Jiang J."/>
            <person name="Zou Y."/>
            <person name="Zheng F."/>
            <person name="Chen P."/>
            <person name="Hou C."/>
            <person name="Leung F.C."/>
            <person name="Jiang P."/>
        </authorList>
    </citation>
    <scope>NUCLEOTIDE SEQUENCE [LARGE SCALE GENOMIC DNA]</scope>
    <source>
        <strain evidence="1 2">ZJ0906</strain>
    </source>
</reference>
<evidence type="ECO:0000313" key="2">
    <source>
        <dbReference type="Proteomes" id="UP000014672"/>
    </source>
</evidence>
<dbReference type="AlphaFoldDB" id="A0A806J9P5"/>
<name>A0A806J9P5_GLAPU</name>
<dbReference type="Pfam" id="PF06097">
    <property type="entry name" value="DUF945"/>
    <property type="match status" value="1"/>
</dbReference>
<accession>A0A806J9P5</accession>
<organism evidence="1 2">
    <name type="scientific">Glaesserella parasuis ZJ0906</name>
    <dbReference type="NCBI Taxonomy" id="1322346"/>
    <lineage>
        <taxon>Bacteria</taxon>
        <taxon>Pseudomonadati</taxon>
        <taxon>Pseudomonadota</taxon>
        <taxon>Gammaproteobacteria</taxon>
        <taxon>Pasteurellales</taxon>
        <taxon>Pasteurellaceae</taxon>
        <taxon>Glaesserella</taxon>
    </lineage>
</organism>
<evidence type="ECO:0008006" key="3">
    <source>
        <dbReference type="Google" id="ProtNLM"/>
    </source>
</evidence>
<dbReference type="Proteomes" id="UP000014672">
    <property type="component" value="Chromosome"/>
</dbReference>
<dbReference type="KEGG" id="hpaz:K756_05950"/>
<dbReference type="InterPro" id="IPR010352">
    <property type="entry name" value="DUF945"/>
</dbReference>